<protein>
    <submittedName>
        <fullName evidence="3">Uncharacterized protein</fullName>
    </submittedName>
</protein>
<feature type="transmembrane region" description="Helical" evidence="2">
    <location>
        <begin position="174"/>
        <end position="200"/>
    </location>
</feature>
<feature type="transmembrane region" description="Helical" evidence="2">
    <location>
        <begin position="127"/>
        <end position="153"/>
    </location>
</feature>
<dbReference type="EMBL" id="JALJOU010000010">
    <property type="protein sequence ID" value="KAK9841801.1"/>
    <property type="molecule type" value="Genomic_DNA"/>
</dbReference>
<evidence type="ECO:0000256" key="2">
    <source>
        <dbReference type="SAM" id="Phobius"/>
    </source>
</evidence>
<proteinExistence type="predicted"/>
<gene>
    <name evidence="3" type="ORF">WJX81_004041</name>
</gene>
<name>A0AAW1S6X0_9CHLO</name>
<evidence type="ECO:0000313" key="3">
    <source>
        <dbReference type="EMBL" id="KAK9841801.1"/>
    </source>
</evidence>
<keyword evidence="2" id="KW-1133">Transmembrane helix</keyword>
<keyword evidence="2" id="KW-0472">Membrane</keyword>
<dbReference type="Proteomes" id="UP001445335">
    <property type="component" value="Unassembled WGS sequence"/>
</dbReference>
<dbReference type="PANTHER" id="PTHR34370">
    <property type="entry name" value="OS04G0600100 PROTEIN"/>
    <property type="match status" value="1"/>
</dbReference>
<sequence length="203" mass="21652">MQSRRRDLHCRERWCTCSAAEGLSQPGPSSTAGAADAGAPLAEPGPGEVLQAPAEPVGLGGRMKRFFLGDKLDKERLAALGLGAVASYGTVSNITYGGGLAVSWIAFVRQTGMGPLMPGQWKAFLAFYAGFWTVQNFVRPLRFSLAIAIAPLFDRFITWTQNATGWSRRNAFGAFLFLLGTVTSVLVFGSIAVFAGPIAFARS</sequence>
<reference evidence="3 4" key="1">
    <citation type="journal article" date="2024" name="Nat. Commun.">
        <title>Phylogenomics reveals the evolutionary origins of lichenization in chlorophyte algae.</title>
        <authorList>
            <person name="Puginier C."/>
            <person name="Libourel C."/>
            <person name="Otte J."/>
            <person name="Skaloud P."/>
            <person name="Haon M."/>
            <person name="Grisel S."/>
            <person name="Petersen M."/>
            <person name="Berrin J.G."/>
            <person name="Delaux P.M."/>
            <person name="Dal Grande F."/>
            <person name="Keller J."/>
        </authorList>
    </citation>
    <scope>NUCLEOTIDE SEQUENCE [LARGE SCALE GENOMIC DNA]</scope>
    <source>
        <strain evidence="3 4">SAG 245.80</strain>
    </source>
</reference>
<organism evidence="3 4">
    <name type="scientific">Elliptochloris bilobata</name>
    <dbReference type="NCBI Taxonomy" id="381761"/>
    <lineage>
        <taxon>Eukaryota</taxon>
        <taxon>Viridiplantae</taxon>
        <taxon>Chlorophyta</taxon>
        <taxon>core chlorophytes</taxon>
        <taxon>Trebouxiophyceae</taxon>
        <taxon>Trebouxiophyceae incertae sedis</taxon>
        <taxon>Elliptochloris clade</taxon>
        <taxon>Elliptochloris</taxon>
    </lineage>
</organism>
<dbReference type="PANTHER" id="PTHR34370:SF1">
    <property type="entry name" value="OS04G0600100 PROTEIN"/>
    <property type="match status" value="1"/>
</dbReference>
<feature type="transmembrane region" description="Helical" evidence="2">
    <location>
        <begin position="77"/>
        <end position="107"/>
    </location>
</feature>
<accession>A0AAW1S6X0</accession>
<feature type="compositionally biased region" description="Low complexity" evidence="1">
    <location>
        <begin position="26"/>
        <end position="47"/>
    </location>
</feature>
<comment type="caution">
    <text evidence="3">The sequence shown here is derived from an EMBL/GenBank/DDBJ whole genome shotgun (WGS) entry which is preliminary data.</text>
</comment>
<evidence type="ECO:0000256" key="1">
    <source>
        <dbReference type="SAM" id="MobiDB-lite"/>
    </source>
</evidence>
<evidence type="ECO:0000313" key="4">
    <source>
        <dbReference type="Proteomes" id="UP001445335"/>
    </source>
</evidence>
<feature type="region of interest" description="Disordered" evidence="1">
    <location>
        <begin position="22"/>
        <end position="54"/>
    </location>
</feature>
<dbReference type="AlphaFoldDB" id="A0AAW1S6X0"/>
<keyword evidence="4" id="KW-1185">Reference proteome</keyword>
<keyword evidence="2" id="KW-0812">Transmembrane</keyword>